<dbReference type="Proteomes" id="UP000485058">
    <property type="component" value="Unassembled WGS sequence"/>
</dbReference>
<dbReference type="AlphaFoldDB" id="A0A6A0AG63"/>
<name>A0A6A0AG63_HAELA</name>
<organism evidence="2 3">
    <name type="scientific">Haematococcus lacustris</name>
    <name type="common">Green alga</name>
    <name type="synonym">Haematococcus pluvialis</name>
    <dbReference type="NCBI Taxonomy" id="44745"/>
    <lineage>
        <taxon>Eukaryota</taxon>
        <taxon>Viridiplantae</taxon>
        <taxon>Chlorophyta</taxon>
        <taxon>core chlorophytes</taxon>
        <taxon>Chlorophyceae</taxon>
        <taxon>CS clade</taxon>
        <taxon>Chlamydomonadales</taxon>
        <taxon>Haematococcaceae</taxon>
        <taxon>Haematococcus</taxon>
    </lineage>
</organism>
<protein>
    <submittedName>
        <fullName evidence="2">Uncharacterized protein</fullName>
    </submittedName>
</protein>
<evidence type="ECO:0000256" key="1">
    <source>
        <dbReference type="SAM" id="MobiDB-lite"/>
    </source>
</evidence>
<feature type="region of interest" description="Disordered" evidence="1">
    <location>
        <begin position="91"/>
        <end position="111"/>
    </location>
</feature>
<sequence>MRSKQANRLLIAAMVTCASWHEQNRAKLAEAGRRKLEEFRKVKALSKAPPAKTSETSGNALASGNLPASNAGVLAPPTEVPGQLALNATPFAQKAVEPSPAEAHTPTAAAG</sequence>
<dbReference type="EMBL" id="BLLF01006076">
    <property type="protein sequence ID" value="GFH31930.1"/>
    <property type="molecule type" value="Genomic_DNA"/>
</dbReference>
<reference evidence="2 3" key="1">
    <citation type="submission" date="2020-02" db="EMBL/GenBank/DDBJ databases">
        <title>Draft genome sequence of Haematococcus lacustris strain NIES-144.</title>
        <authorList>
            <person name="Morimoto D."/>
            <person name="Nakagawa S."/>
            <person name="Yoshida T."/>
            <person name="Sawayama S."/>
        </authorList>
    </citation>
    <scope>NUCLEOTIDE SEQUENCE [LARGE SCALE GENOMIC DNA]</scope>
    <source>
        <strain evidence="2 3">NIES-144</strain>
    </source>
</reference>
<evidence type="ECO:0000313" key="3">
    <source>
        <dbReference type="Proteomes" id="UP000485058"/>
    </source>
</evidence>
<feature type="compositionally biased region" description="Polar residues" evidence="1">
    <location>
        <begin position="53"/>
        <end position="64"/>
    </location>
</feature>
<feature type="non-terminal residue" evidence="2">
    <location>
        <position position="111"/>
    </location>
</feature>
<gene>
    <name evidence="2" type="ORF">HaLaN_31063</name>
</gene>
<comment type="caution">
    <text evidence="2">The sequence shown here is derived from an EMBL/GenBank/DDBJ whole genome shotgun (WGS) entry which is preliminary data.</text>
</comment>
<keyword evidence="3" id="KW-1185">Reference proteome</keyword>
<evidence type="ECO:0000313" key="2">
    <source>
        <dbReference type="EMBL" id="GFH31930.1"/>
    </source>
</evidence>
<feature type="region of interest" description="Disordered" evidence="1">
    <location>
        <begin position="43"/>
        <end position="64"/>
    </location>
</feature>
<proteinExistence type="predicted"/>
<accession>A0A6A0AG63</accession>